<evidence type="ECO:0000313" key="2">
    <source>
        <dbReference type="EMBL" id="JAO05443.1"/>
    </source>
</evidence>
<feature type="compositionally biased region" description="Basic and acidic residues" evidence="1">
    <location>
        <begin position="92"/>
        <end position="102"/>
    </location>
</feature>
<dbReference type="AlphaFoldDB" id="A0A0S7ESY7"/>
<dbReference type="EMBL" id="GBYX01476234">
    <property type="protein sequence ID" value="JAO05443.1"/>
    <property type="molecule type" value="Transcribed_RNA"/>
</dbReference>
<sequence>TPSSVPNLRLVAARVFRTKDKRQTGGRKRAGRVGRKKFLLRVNNQETKGEFGDVLRRAGTSTQQIKACYSNLNDTRRQGAPRPSHPPAAEQHGTDKKARQEGGQDPPHPPTPHTPAKENRHTVHTLPGARFNRRTALGCQGIPDEPRSRLRN</sequence>
<reference evidence="2" key="1">
    <citation type="submission" date="2014-12" db="EMBL/GenBank/DDBJ databases">
        <title>Parallel Evolution in Life History Adaptation Evident in the Tissue-Specific Poeciliopsis prolifica transcriptome.</title>
        <authorList>
            <person name="Jue N.K."/>
            <person name="Foley R.J."/>
            <person name="Obergfell C."/>
            <person name="Reznick D.N."/>
            <person name="O'Neill R.J."/>
            <person name="O'Neill M.J."/>
        </authorList>
    </citation>
    <scope>NUCLEOTIDE SEQUENCE</scope>
</reference>
<feature type="non-terminal residue" evidence="2">
    <location>
        <position position="152"/>
    </location>
</feature>
<feature type="non-terminal residue" evidence="2">
    <location>
        <position position="1"/>
    </location>
</feature>
<protein>
    <submittedName>
        <fullName evidence="2">PPUP8920</fullName>
    </submittedName>
</protein>
<organism evidence="2">
    <name type="scientific">Poeciliopsis prolifica</name>
    <name type="common">blackstripe livebearer</name>
    <dbReference type="NCBI Taxonomy" id="188132"/>
    <lineage>
        <taxon>Eukaryota</taxon>
        <taxon>Metazoa</taxon>
        <taxon>Chordata</taxon>
        <taxon>Craniata</taxon>
        <taxon>Vertebrata</taxon>
        <taxon>Euteleostomi</taxon>
        <taxon>Actinopterygii</taxon>
        <taxon>Neopterygii</taxon>
        <taxon>Teleostei</taxon>
        <taxon>Neoteleostei</taxon>
        <taxon>Acanthomorphata</taxon>
        <taxon>Ovalentaria</taxon>
        <taxon>Atherinomorphae</taxon>
        <taxon>Cyprinodontiformes</taxon>
        <taxon>Poeciliidae</taxon>
        <taxon>Poeciliinae</taxon>
        <taxon>Poeciliopsis</taxon>
    </lineage>
</organism>
<gene>
    <name evidence="2" type="primary">PPUP8920</name>
</gene>
<name>A0A0S7ESY7_9TELE</name>
<feature type="region of interest" description="Disordered" evidence="1">
    <location>
        <begin position="70"/>
        <end position="152"/>
    </location>
</feature>
<evidence type="ECO:0000256" key="1">
    <source>
        <dbReference type="SAM" id="MobiDB-lite"/>
    </source>
</evidence>
<accession>A0A0S7ESY7</accession>
<proteinExistence type="predicted"/>